<evidence type="ECO:0000313" key="3">
    <source>
        <dbReference type="Proteomes" id="UP001645859"/>
    </source>
</evidence>
<dbReference type="InterPro" id="IPR005325">
    <property type="entry name" value="DUF308_memb"/>
</dbReference>
<feature type="transmembrane region" description="Helical" evidence="1">
    <location>
        <begin position="71"/>
        <end position="90"/>
    </location>
</feature>
<evidence type="ECO:0000256" key="1">
    <source>
        <dbReference type="SAM" id="Phobius"/>
    </source>
</evidence>
<sequence length="188" mass="19303">MNEPEIRIITAEPRRAPWGAVLAVGIVVLLAGIGLVVWPFVTASNILAVLFGIALMANGLAMLVRQGPAGAARVVGALFLLAGLLAIVFAEFTVQALVVVVGATMLVTGVVWIALGARAGGPRSGWLLVPGVLAILGGIFALIWPATALGIVAFCAGLAMLAFGGSLIWGAIGMRKTRIDRTTIIVED</sequence>
<comment type="caution">
    <text evidence="2">The sequence shown here is derived from an EMBL/GenBank/DDBJ whole genome shotgun (WGS) entry which is preliminary data.</text>
</comment>
<feature type="transmembrane region" description="Helical" evidence="1">
    <location>
        <begin position="20"/>
        <end position="40"/>
    </location>
</feature>
<proteinExistence type="predicted"/>
<dbReference type="Pfam" id="PF03729">
    <property type="entry name" value="DUF308"/>
    <property type="match status" value="2"/>
</dbReference>
<keyword evidence="1" id="KW-0812">Transmembrane</keyword>
<feature type="transmembrane region" description="Helical" evidence="1">
    <location>
        <begin position="96"/>
        <end position="115"/>
    </location>
</feature>
<dbReference type="EMBL" id="QYAC01000004">
    <property type="protein sequence ID" value="MBL3679445.1"/>
    <property type="molecule type" value="Genomic_DNA"/>
</dbReference>
<organism evidence="2 3">
    <name type="scientific">Leucobacter chromiireducens subsp. solipictus</name>
    <dbReference type="NCBI Taxonomy" id="398235"/>
    <lineage>
        <taxon>Bacteria</taxon>
        <taxon>Bacillati</taxon>
        <taxon>Actinomycetota</taxon>
        <taxon>Actinomycetes</taxon>
        <taxon>Micrococcales</taxon>
        <taxon>Microbacteriaceae</taxon>
        <taxon>Leucobacter</taxon>
    </lineage>
</organism>
<evidence type="ECO:0008006" key="4">
    <source>
        <dbReference type="Google" id="ProtNLM"/>
    </source>
</evidence>
<feature type="transmembrane region" description="Helical" evidence="1">
    <location>
        <begin position="151"/>
        <end position="172"/>
    </location>
</feature>
<keyword evidence="1" id="KW-1133">Transmembrane helix</keyword>
<dbReference type="Proteomes" id="UP001645859">
    <property type="component" value="Unassembled WGS sequence"/>
</dbReference>
<keyword evidence="3" id="KW-1185">Reference proteome</keyword>
<feature type="transmembrane region" description="Helical" evidence="1">
    <location>
        <begin position="127"/>
        <end position="145"/>
    </location>
</feature>
<gene>
    <name evidence="2" type="ORF">D3230_09120</name>
</gene>
<accession>A0ABS1SG57</accession>
<feature type="transmembrane region" description="Helical" evidence="1">
    <location>
        <begin position="46"/>
        <end position="64"/>
    </location>
</feature>
<evidence type="ECO:0000313" key="2">
    <source>
        <dbReference type="EMBL" id="MBL3679445.1"/>
    </source>
</evidence>
<name>A0ABS1SG57_9MICO</name>
<reference evidence="2 3" key="1">
    <citation type="submission" date="2018-09" db="EMBL/GenBank/DDBJ databases">
        <title>Comparative genomics of Leucobacter spp.</title>
        <authorList>
            <person name="Reis A.C."/>
            <person name="Kolvenbach B.A."/>
            <person name="Corvini P.F.X."/>
            <person name="Nunes O.C."/>
        </authorList>
    </citation>
    <scope>NUCLEOTIDE SEQUENCE [LARGE SCALE GENOMIC DNA]</scope>
    <source>
        <strain evidence="2 3">TAN 31504</strain>
    </source>
</reference>
<keyword evidence="1" id="KW-0472">Membrane</keyword>
<protein>
    <recommendedName>
        <fullName evidence="4">Acid-resistance membrane protein</fullName>
    </recommendedName>
</protein>
<dbReference type="RefSeq" id="WP_202344706.1">
    <property type="nucleotide sequence ID" value="NZ_BAAAPI010000006.1"/>
</dbReference>